<dbReference type="HOGENOM" id="CLU_018243_0_0_9"/>
<evidence type="ECO:0000256" key="2">
    <source>
        <dbReference type="SAM" id="SignalP"/>
    </source>
</evidence>
<dbReference type="eggNOG" id="COG0318">
    <property type="taxonomic scope" value="Bacteria"/>
</dbReference>
<dbReference type="InterPro" id="IPR029062">
    <property type="entry name" value="Class_I_gatase-like"/>
</dbReference>
<keyword evidence="1" id="KW-0472">Membrane</keyword>
<feature type="chain" id="PRO_5003511510" evidence="2">
    <location>
        <begin position="32"/>
        <end position="853"/>
    </location>
</feature>
<keyword evidence="4" id="KW-1185">Reference proteome</keyword>
<gene>
    <name evidence="3" type="ordered locus">Clocl_0440</name>
</gene>
<evidence type="ECO:0000313" key="4">
    <source>
        <dbReference type="Proteomes" id="UP000005435"/>
    </source>
</evidence>
<evidence type="ECO:0000313" key="3">
    <source>
        <dbReference type="EMBL" id="AEV67168.1"/>
    </source>
</evidence>
<accession>G8LSA7</accession>
<keyword evidence="1" id="KW-0812">Transmembrane</keyword>
<dbReference type="EMBL" id="CP003065">
    <property type="protein sequence ID" value="AEV67168.1"/>
    <property type="molecule type" value="Genomic_DNA"/>
</dbReference>
<dbReference type="Gene3D" id="3.40.50.880">
    <property type="match status" value="1"/>
</dbReference>
<dbReference type="OrthoDB" id="137965at2"/>
<protein>
    <submittedName>
        <fullName evidence="3">Uncharacterized protein</fullName>
    </submittedName>
</protein>
<dbReference type="AlphaFoldDB" id="G8LSA7"/>
<feature type="transmembrane region" description="Helical" evidence="1">
    <location>
        <begin position="386"/>
        <end position="405"/>
    </location>
</feature>
<dbReference type="SUPFAM" id="SSF52317">
    <property type="entry name" value="Class I glutamine amidotransferase-like"/>
    <property type="match status" value="1"/>
</dbReference>
<keyword evidence="1" id="KW-1133">Transmembrane helix</keyword>
<organism evidence="3 4">
    <name type="scientific">Acetivibrio clariflavus (strain DSM 19732 / NBRC 101661 / EBR45)</name>
    <name type="common">Clostridium clariflavum</name>
    <dbReference type="NCBI Taxonomy" id="720554"/>
    <lineage>
        <taxon>Bacteria</taxon>
        <taxon>Bacillati</taxon>
        <taxon>Bacillota</taxon>
        <taxon>Clostridia</taxon>
        <taxon>Eubacteriales</taxon>
        <taxon>Oscillospiraceae</taxon>
        <taxon>Acetivibrio</taxon>
    </lineage>
</organism>
<dbReference type="STRING" id="720554.Clocl_0440"/>
<reference evidence="3 4" key="2">
    <citation type="journal article" date="2012" name="Stand. Genomic Sci.">
        <title>Complete Genome Sequence of Clostridium clariflavum DSM 19732.</title>
        <authorList>
            <person name="Izquierdo J.A."/>
            <person name="Goodwin L."/>
            <person name="Davenport K.W."/>
            <person name="Teshima H."/>
            <person name="Bruce D."/>
            <person name="Detter C."/>
            <person name="Tapia R."/>
            <person name="Han S."/>
            <person name="Land M."/>
            <person name="Hauser L."/>
            <person name="Jeffries C.D."/>
            <person name="Han J."/>
            <person name="Pitluck S."/>
            <person name="Nolan M."/>
            <person name="Chen A."/>
            <person name="Huntemann M."/>
            <person name="Mavromatis K."/>
            <person name="Mikhailova N."/>
            <person name="Liolios K."/>
            <person name="Woyke T."/>
            <person name="Lynd L.R."/>
        </authorList>
    </citation>
    <scope>NUCLEOTIDE SEQUENCE [LARGE SCALE GENOMIC DNA]</scope>
    <source>
        <strain evidence="4">DSM 19732 / NBRC 101661 / EBR45</strain>
    </source>
</reference>
<feature type="signal peptide" evidence="2">
    <location>
        <begin position="1"/>
        <end position="31"/>
    </location>
</feature>
<dbReference type="Proteomes" id="UP000005435">
    <property type="component" value="Chromosome"/>
</dbReference>
<evidence type="ECO:0000256" key="1">
    <source>
        <dbReference type="SAM" id="Phobius"/>
    </source>
</evidence>
<dbReference type="KEGG" id="ccl:Clocl_0440"/>
<name>G8LSA7_ACECE</name>
<sequence precursor="true">MFKFKGRKNVFLGVLLIVATVLLQFSSIALAAPNSESVEMSVEAGYENTVRVRSDAPFYITLVNKGEGFSGEAQVIINTASQSKAVYAINFDLPEGSTKKLTLNVPIITAVRKVQIRIESNGRLIKEQEYSFNKVLPPETPMIGVLGDAYNQLRTLNGLRIKQNQVDNIGKIVVNNSYNDSMGTVIESPAEIIQLNEENLPDDINGLAAFDCIIIADYDTSLLSDKQIKAVEKWLDEGKTLILAGGTNAKKVYSGLSDYLKPFEISGSKKESIAESLEKFTERSAPDALVDLSTGNVGDGKILMGDETTPLAISYKKEQGKLIFIAFDPTMSPISGWASSSEMWKRLMDESMQTVNTDIYRDRDYYRYTSVVHQVPEDQTPPYKTLLLIILAYIIIVGPVLYIILKWRDKRDYSWIVIPGLSVLCLGIIYAAGLRTRYTSAVMNNYSIIHLNSDSKKAEIQTYSGVFNNRPGKMVIEYSKDYKVETLRENDYYYDYRFNVPDEEYEKAQIKSKIYANDPVRHEIFNVTLWEPSILKTSQVQEYSGNLIKSVSLNGKEVSVELVNDTGFAFEDSFIVVGENYVDVGNLLPNEEKKITFSLDDTNIAKSLYSYLDSKYFDQSNTYNNWPKNWREQSRRRNALESFDRFSNNNILYNNYKNTKVVFVALNFENVDYGLKINGKKPKTYDANVIFATNDLYFEEGKRYDIPKGIIGPVFEGGEYVDFYGAYNEGMAIYADTEVFYRFEIPRDMTVDKFTIDWSAAVPEYMKEMYSQGVLPKDQFGASYELFIYNNALSDWEKMDDVFEAEEEAKNYINDENIIKVKIVVNIDETVGRSEYVWKPEISLSGVRKNAGN</sequence>
<proteinExistence type="predicted"/>
<feature type="transmembrane region" description="Helical" evidence="1">
    <location>
        <begin position="412"/>
        <end position="433"/>
    </location>
</feature>
<keyword evidence="2" id="KW-0732">Signal</keyword>
<reference evidence="4" key="1">
    <citation type="submission" date="2011-12" db="EMBL/GenBank/DDBJ databases">
        <title>Complete sequence of Clostridium clariflavum DSM 19732.</title>
        <authorList>
            <consortium name="US DOE Joint Genome Institute"/>
            <person name="Lucas S."/>
            <person name="Han J."/>
            <person name="Lapidus A."/>
            <person name="Cheng J.-F."/>
            <person name="Goodwin L."/>
            <person name="Pitluck S."/>
            <person name="Peters L."/>
            <person name="Teshima H."/>
            <person name="Detter J.C."/>
            <person name="Han C."/>
            <person name="Tapia R."/>
            <person name="Land M."/>
            <person name="Hauser L."/>
            <person name="Kyrpides N."/>
            <person name="Ivanova N."/>
            <person name="Pagani I."/>
            <person name="Kitzmiller T."/>
            <person name="Lynd L."/>
            <person name="Izquierdo J."/>
            <person name="Woyke T."/>
        </authorList>
    </citation>
    <scope>NUCLEOTIDE SEQUENCE [LARGE SCALE GENOMIC DNA]</scope>
    <source>
        <strain evidence="4">DSM 19732 / NBRC 101661 / EBR45</strain>
    </source>
</reference>
<dbReference type="RefSeq" id="WP_014253800.1">
    <property type="nucleotide sequence ID" value="NC_016627.1"/>
</dbReference>